<dbReference type="AlphaFoldDB" id="A0A8X6L156"/>
<protein>
    <submittedName>
        <fullName evidence="2">Uncharacterized protein</fullName>
    </submittedName>
</protein>
<reference evidence="2" key="1">
    <citation type="submission" date="2020-07" db="EMBL/GenBank/DDBJ databases">
        <title>Multicomponent nature underlies the extraordinary mechanical properties of spider dragline silk.</title>
        <authorList>
            <person name="Kono N."/>
            <person name="Nakamura H."/>
            <person name="Mori M."/>
            <person name="Yoshida Y."/>
            <person name="Ohtoshi R."/>
            <person name="Malay A.D."/>
            <person name="Moran D.A.P."/>
            <person name="Tomita M."/>
            <person name="Numata K."/>
            <person name="Arakawa K."/>
        </authorList>
    </citation>
    <scope>NUCLEOTIDE SEQUENCE</scope>
</reference>
<evidence type="ECO:0000313" key="2">
    <source>
        <dbReference type="EMBL" id="GFQ93920.1"/>
    </source>
</evidence>
<proteinExistence type="predicted"/>
<dbReference type="EMBL" id="BMAO01024224">
    <property type="protein sequence ID" value="GFQ93920.1"/>
    <property type="molecule type" value="Genomic_DNA"/>
</dbReference>
<name>A0A8X6L156_TRICU</name>
<organism evidence="2 3">
    <name type="scientific">Trichonephila clavata</name>
    <name type="common">Joro spider</name>
    <name type="synonym">Nephila clavata</name>
    <dbReference type="NCBI Taxonomy" id="2740835"/>
    <lineage>
        <taxon>Eukaryota</taxon>
        <taxon>Metazoa</taxon>
        <taxon>Ecdysozoa</taxon>
        <taxon>Arthropoda</taxon>
        <taxon>Chelicerata</taxon>
        <taxon>Arachnida</taxon>
        <taxon>Araneae</taxon>
        <taxon>Araneomorphae</taxon>
        <taxon>Entelegynae</taxon>
        <taxon>Araneoidea</taxon>
        <taxon>Nephilidae</taxon>
        <taxon>Trichonephila</taxon>
    </lineage>
</organism>
<evidence type="ECO:0000313" key="3">
    <source>
        <dbReference type="Proteomes" id="UP000887116"/>
    </source>
</evidence>
<gene>
    <name evidence="2" type="ORF">TNCT_139791</name>
</gene>
<keyword evidence="3" id="KW-1185">Reference proteome</keyword>
<sequence length="79" mass="9474">MNREYTELQKSYSAKEKEVEELKSDLDSKAKEDLKQKLENANKEATREKEVLLSEIQQLRYTISRTQDEANMREKMFKE</sequence>
<evidence type="ECO:0000256" key="1">
    <source>
        <dbReference type="SAM" id="MobiDB-lite"/>
    </source>
</evidence>
<dbReference type="OrthoDB" id="6424857at2759"/>
<accession>A0A8X6L156</accession>
<feature type="region of interest" description="Disordered" evidence="1">
    <location>
        <begin position="1"/>
        <end position="27"/>
    </location>
</feature>
<dbReference type="Proteomes" id="UP000887116">
    <property type="component" value="Unassembled WGS sequence"/>
</dbReference>
<comment type="caution">
    <text evidence="2">The sequence shown here is derived from an EMBL/GenBank/DDBJ whole genome shotgun (WGS) entry which is preliminary data.</text>
</comment>